<dbReference type="RefSeq" id="XP_003031537.1">
    <property type="nucleotide sequence ID" value="XM_003031491.1"/>
</dbReference>
<dbReference type="Gene3D" id="3.40.50.1820">
    <property type="entry name" value="alpha/beta hydrolase"/>
    <property type="match status" value="1"/>
</dbReference>
<gene>
    <name evidence="3" type="ORF">SCHCODRAFT_110154</name>
</gene>
<dbReference type="InterPro" id="IPR029058">
    <property type="entry name" value="AB_hydrolase_fold"/>
</dbReference>
<organism evidence="4">
    <name type="scientific">Schizophyllum commune (strain H4-8 / FGSC 9210)</name>
    <name type="common">Split gill fungus</name>
    <dbReference type="NCBI Taxonomy" id="578458"/>
    <lineage>
        <taxon>Eukaryota</taxon>
        <taxon>Fungi</taxon>
        <taxon>Dikarya</taxon>
        <taxon>Basidiomycota</taxon>
        <taxon>Agaricomycotina</taxon>
        <taxon>Agaricomycetes</taxon>
        <taxon>Agaricomycetidae</taxon>
        <taxon>Agaricales</taxon>
        <taxon>Schizophyllaceae</taxon>
        <taxon>Schizophyllum</taxon>
    </lineage>
</organism>
<dbReference type="STRING" id="578458.D8Q6G4"/>
<dbReference type="HOGENOM" id="CLU_006586_10_6_1"/>
<evidence type="ECO:0000259" key="2">
    <source>
        <dbReference type="Pfam" id="PF00135"/>
    </source>
</evidence>
<evidence type="ECO:0000313" key="3">
    <source>
        <dbReference type="EMBL" id="EFI96634.1"/>
    </source>
</evidence>
<dbReference type="PANTHER" id="PTHR11559">
    <property type="entry name" value="CARBOXYLESTERASE"/>
    <property type="match status" value="1"/>
</dbReference>
<dbReference type="InterPro" id="IPR050309">
    <property type="entry name" value="Type-B_Carboxylest/Lipase"/>
</dbReference>
<dbReference type="KEGG" id="scm:SCHCO_02543604"/>
<dbReference type="AlphaFoldDB" id="D8Q6G4"/>
<reference evidence="3 4" key="1">
    <citation type="journal article" date="2010" name="Nat. Biotechnol.">
        <title>Genome sequence of the model mushroom Schizophyllum commune.</title>
        <authorList>
            <person name="Ohm R.A."/>
            <person name="de Jong J.F."/>
            <person name="Lugones L.G."/>
            <person name="Aerts A."/>
            <person name="Kothe E."/>
            <person name="Stajich J.E."/>
            <person name="de Vries R.P."/>
            <person name="Record E."/>
            <person name="Levasseur A."/>
            <person name="Baker S.E."/>
            <person name="Bartholomew K.A."/>
            <person name="Coutinho P.M."/>
            <person name="Erdmann S."/>
            <person name="Fowler T.J."/>
            <person name="Gathman A.C."/>
            <person name="Lombard V."/>
            <person name="Henrissat B."/>
            <person name="Knabe N."/>
            <person name="Kuees U."/>
            <person name="Lilly W.W."/>
            <person name="Lindquist E."/>
            <person name="Lucas S."/>
            <person name="Magnuson J.K."/>
            <person name="Piumi F."/>
            <person name="Raudaskoski M."/>
            <person name="Salamov A."/>
            <person name="Schmutz J."/>
            <person name="Schwarze F.W.M.R."/>
            <person name="vanKuyk P.A."/>
            <person name="Horton J.S."/>
            <person name="Grigoriev I.V."/>
            <person name="Woesten H.A.B."/>
        </authorList>
    </citation>
    <scope>NUCLEOTIDE SEQUENCE [LARGE SCALE GENOMIC DNA]</scope>
    <source>
        <strain evidence="4">H4-8 / FGSC 9210</strain>
    </source>
</reference>
<feature type="non-terminal residue" evidence="3">
    <location>
        <position position="546"/>
    </location>
</feature>
<dbReference type="SUPFAM" id="SSF53474">
    <property type="entry name" value="alpha/beta-Hydrolases"/>
    <property type="match status" value="1"/>
</dbReference>
<dbReference type="InterPro" id="IPR002018">
    <property type="entry name" value="CarbesteraseB"/>
</dbReference>
<name>D8Q6G4_SCHCM</name>
<dbReference type="OrthoDB" id="408631at2759"/>
<dbReference type="Proteomes" id="UP000007431">
    <property type="component" value="Unassembled WGS sequence"/>
</dbReference>
<dbReference type="OMA" id="CWPRYDK"/>
<accession>D8Q6G4</accession>
<dbReference type="eggNOG" id="KOG4389">
    <property type="taxonomic scope" value="Eukaryota"/>
</dbReference>
<keyword evidence="4" id="KW-1185">Reference proteome</keyword>
<keyword evidence="1" id="KW-0732">Signal</keyword>
<protein>
    <recommendedName>
        <fullName evidence="2">Carboxylesterase type B domain-containing protein</fullName>
    </recommendedName>
</protein>
<evidence type="ECO:0000256" key="1">
    <source>
        <dbReference type="SAM" id="SignalP"/>
    </source>
</evidence>
<dbReference type="InParanoid" id="D8Q6G4"/>
<evidence type="ECO:0000313" key="4">
    <source>
        <dbReference type="Proteomes" id="UP000007431"/>
    </source>
</evidence>
<feature type="chain" id="PRO_5003120589" description="Carboxylesterase type B domain-containing protein" evidence="1">
    <location>
        <begin position="20"/>
        <end position="546"/>
    </location>
</feature>
<dbReference type="Pfam" id="PF00135">
    <property type="entry name" value="COesterase"/>
    <property type="match status" value="1"/>
</dbReference>
<dbReference type="GeneID" id="9589238"/>
<sequence length="546" mass="57915">MQSTLRLSALLATCGLALSASVAINGTTLTGSEVTSPSGKSLDFFAGIPYAEAPVGGLRFAPPVSHILNESAFDATSFGPACPQPTDGGVPVEKQSEDCLTINIMRPTGISSDAALPVLVWVFGGGFYTGSALSFDSSPVVAQSVERGTPVILVSFGYRLGPLGFPQGDEMDVSGLLNVGARDALLAFDWVNRNIAAFGGDAGKVTAIGSSAGAITLQILTLTNTLGSYIRGAVYMSGYPGTTIPKPASANQPSWDSFSSLVGCANTSSSVLDCLRGADSEAVMDAVREVVPNTTFNWWPALDGADGLIPDLPLNIWAAGGYTQVPSIAGAHLDDGTWFAPTQISNEALLRLLLKTLLSPTVDCHTDDELQSMIDEILALYPDNPTLGSPYNTGNETFGLSSTYKRVSAILGDDMFHSQRRLFQQTSSKAGVPTYGYLFADPPSDGTDPRLGVYHSLDVQYMFHNLTSAAPESSVRLSEQVIDYWLSFVTSLDPNDGLGVDRPHWPVYSENETIMQLNGANLTAIPDDYREDQITLLNANPGILHH</sequence>
<feature type="domain" description="Carboxylesterase type B" evidence="2">
    <location>
        <begin position="20"/>
        <end position="520"/>
    </location>
</feature>
<dbReference type="ESTHER" id="schco-d8q6g4">
    <property type="family name" value="Fungal_carboxylesterase_lipase"/>
</dbReference>
<dbReference type="EMBL" id="GL377307">
    <property type="protein sequence ID" value="EFI96634.1"/>
    <property type="molecule type" value="Genomic_DNA"/>
</dbReference>
<dbReference type="VEuPathDB" id="FungiDB:SCHCODRAFT_02543604"/>
<proteinExistence type="predicted"/>
<feature type="signal peptide" evidence="1">
    <location>
        <begin position="1"/>
        <end position="19"/>
    </location>
</feature>